<keyword evidence="1" id="KW-1133">Transmembrane helix</keyword>
<keyword evidence="1" id="KW-0812">Transmembrane</keyword>
<sequence>MQRTKKIAPKFTKLIGQIQPQGSSKDRAPMYKTVQNKSFTVRWRFVGRLLSSSHRNWGGCLAVATGTTGVLTAARDCCPLKRTAQHIAHTVFLALSLISLAVSQLVMVLSATGLSRDLEKTNSNNIFEHETTTTPANENVTTQEFSPALANVGVLVASALECICAAVASYKGARAICPCFHTDEEQLKYDYPSANPKHAFVNSWLGKHNPPSFYVVAAPPSIGRHSKMIIERDC</sequence>
<dbReference type="AlphaFoldDB" id="A0AAW1JDI7"/>
<feature type="transmembrane region" description="Helical" evidence="1">
    <location>
        <begin position="91"/>
        <end position="114"/>
    </location>
</feature>
<name>A0AAW1JDI7_POPJA</name>
<evidence type="ECO:0000256" key="1">
    <source>
        <dbReference type="SAM" id="Phobius"/>
    </source>
</evidence>
<evidence type="ECO:0000313" key="3">
    <source>
        <dbReference type="Proteomes" id="UP001458880"/>
    </source>
</evidence>
<gene>
    <name evidence="2" type="ORF">QE152_g30787</name>
</gene>
<organism evidence="2 3">
    <name type="scientific">Popillia japonica</name>
    <name type="common">Japanese beetle</name>
    <dbReference type="NCBI Taxonomy" id="7064"/>
    <lineage>
        <taxon>Eukaryota</taxon>
        <taxon>Metazoa</taxon>
        <taxon>Ecdysozoa</taxon>
        <taxon>Arthropoda</taxon>
        <taxon>Hexapoda</taxon>
        <taxon>Insecta</taxon>
        <taxon>Pterygota</taxon>
        <taxon>Neoptera</taxon>
        <taxon>Endopterygota</taxon>
        <taxon>Coleoptera</taxon>
        <taxon>Polyphaga</taxon>
        <taxon>Scarabaeiformia</taxon>
        <taxon>Scarabaeidae</taxon>
        <taxon>Rutelinae</taxon>
        <taxon>Popillia</taxon>
    </lineage>
</organism>
<proteinExistence type="predicted"/>
<dbReference type="Proteomes" id="UP001458880">
    <property type="component" value="Unassembled WGS sequence"/>
</dbReference>
<dbReference type="EMBL" id="JASPKY010000420">
    <property type="protein sequence ID" value="KAK9701150.1"/>
    <property type="molecule type" value="Genomic_DNA"/>
</dbReference>
<evidence type="ECO:0000313" key="2">
    <source>
        <dbReference type="EMBL" id="KAK9701150.1"/>
    </source>
</evidence>
<keyword evidence="1" id="KW-0472">Membrane</keyword>
<protein>
    <submittedName>
        <fullName evidence="2">Uncharacterized protein</fullName>
    </submittedName>
</protein>
<comment type="caution">
    <text evidence="2">The sequence shown here is derived from an EMBL/GenBank/DDBJ whole genome shotgun (WGS) entry which is preliminary data.</text>
</comment>
<reference evidence="2 3" key="1">
    <citation type="journal article" date="2024" name="BMC Genomics">
        <title>De novo assembly and annotation of Popillia japonica's genome with initial clues to its potential as an invasive pest.</title>
        <authorList>
            <person name="Cucini C."/>
            <person name="Boschi S."/>
            <person name="Funari R."/>
            <person name="Cardaioli E."/>
            <person name="Iannotti N."/>
            <person name="Marturano G."/>
            <person name="Paoli F."/>
            <person name="Bruttini M."/>
            <person name="Carapelli A."/>
            <person name="Frati F."/>
            <person name="Nardi F."/>
        </authorList>
    </citation>
    <scope>NUCLEOTIDE SEQUENCE [LARGE SCALE GENOMIC DNA]</scope>
    <source>
        <strain evidence="2">DMR45628</strain>
    </source>
</reference>
<keyword evidence="3" id="KW-1185">Reference proteome</keyword>
<accession>A0AAW1JDI7</accession>